<evidence type="ECO:0000256" key="1">
    <source>
        <dbReference type="SAM" id="MobiDB-lite"/>
    </source>
</evidence>
<proteinExistence type="predicted"/>
<evidence type="ECO:0000313" key="2">
    <source>
        <dbReference type="EMBL" id="KAK8928480.1"/>
    </source>
</evidence>
<reference evidence="2 3" key="1">
    <citation type="journal article" date="2022" name="Nat. Plants">
        <title>Genomes of leafy and leafless Platanthera orchids illuminate the evolution of mycoheterotrophy.</title>
        <authorList>
            <person name="Li M.H."/>
            <person name="Liu K.W."/>
            <person name="Li Z."/>
            <person name="Lu H.C."/>
            <person name="Ye Q.L."/>
            <person name="Zhang D."/>
            <person name="Wang J.Y."/>
            <person name="Li Y.F."/>
            <person name="Zhong Z.M."/>
            <person name="Liu X."/>
            <person name="Yu X."/>
            <person name="Liu D.K."/>
            <person name="Tu X.D."/>
            <person name="Liu B."/>
            <person name="Hao Y."/>
            <person name="Liao X.Y."/>
            <person name="Jiang Y.T."/>
            <person name="Sun W.H."/>
            <person name="Chen J."/>
            <person name="Chen Y.Q."/>
            <person name="Ai Y."/>
            <person name="Zhai J.W."/>
            <person name="Wu S.S."/>
            <person name="Zhou Z."/>
            <person name="Hsiao Y.Y."/>
            <person name="Wu W.L."/>
            <person name="Chen Y.Y."/>
            <person name="Lin Y.F."/>
            <person name="Hsu J.L."/>
            <person name="Li C.Y."/>
            <person name="Wang Z.W."/>
            <person name="Zhao X."/>
            <person name="Zhong W.Y."/>
            <person name="Ma X.K."/>
            <person name="Ma L."/>
            <person name="Huang J."/>
            <person name="Chen G.Z."/>
            <person name="Huang M.Z."/>
            <person name="Huang L."/>
            <person name="Peng D.H."/>
            <person name="Luo Y.B."/>
            <person name="Zou S.Q."/>
            <person name="Chen S.P."/>
            <person name="Lan S."/>
            <person name="Tsai W.C."/>
            <person name="Van de Peer Y."/>
            <person name="Liu Z.J."/>
        </authorList>
    </citation>
    <scope>NUCLEOTIDE SEQUENCE [LARGE SCALE GENOMIC DNA]</scope>
    <source>
        <strain evidence="2">Lor287</strain>
    </source>
</reference>
<dbReference type="AlphaFoldDB" id="A0AAP0FZK1"/>
<keyword evidence="3" id="KW-1185">Reference proteome</keyword>
<comment type="caution">
    <text evidence="2">The sequence shown here is derived from an EMBL/GenBank/DDBJ whole genome shotgun (WGS) entry which is preliminary data.</text>
</comment>
<dbReference type="EMBL" id="JBBWWQ010000015">
    <property type="protein sequence ID" value="KAK8928480.1"/>
    <property type="molecule type" value="Genomic_DNA"/>
</dbReference>
<evidence type="ECO:0000313" key="3">
    <source>
        <dbReference type="Proteomes" id="UP001418222"/>
    </source>
</evidence>
<protein>
    <submittedName>
        <fullName evidence="2">Uncharacterized protein</fullName>
    </submittedName>
</protein>
<dbReference type="Proteomes" id="UP001418222">
    <property type="component" value="Unassembled WGS sequence"/>
</dbReference>
<sequence length="77" mass="8580">MLRVVRSISLRISGSNSAHAQKPGRKGARRSSSHTSILCSTGRCIPTSTTGHTDAHGRVARWHSIKWVWARTYRHTT</sequence>
<feature type="region of interest" description="Disordered" evidence="1">
    <location>
        <begin position="13"/>
        <end position="36"/>
    </location>
</feature>
<accession>A0AAP0FZK1</accession>
<organism evidence="2 3">
    <name type="scientific">Platanthera zijinensis</name>
    <dbReference type="NCBI Taxonomy" id="2320716"/>
    <lineage>
        <taxon>Eukaryota</taxon>
        <taxon>Viridiplantae</taxon>
        <taxon>Streptophyta</taxon>
        <taxon>Embryophyta</taxon>
        <taxon>Tracheophyta</taxon>
        <taxon>Spermatophyta</taxon>
        <taxon>Magnoliopsida</taxon>
        <taxon>Liliopsida</taxon>
        <taxon>Asparagales</taxon>
        <taxon>Orchidaceae</taxon>
        <taxon>Orchidoideae</taxon>
        <taxon>Orchideae</taxon>
        <taxon>Orchidinae</taxon>
        <taxon>Platanthera</taxon>
    </lineage>
</organism>
<name>A0AAP0FZK1_9ASPA</name>
<feature type="compositionally biased region" description="Basic residues" evidence="1">
    <location>
        <begin position="22"/>
        <end position="32"/>
    </location>
</feature>
<gene>
    <name evidence="2" type="ORF">KSP39_PZI017912</name>
</gene>